<dbReference type="InterPro" id="IPR004805">
    <property type="entry name" value="DnaE2/DnaE/PolC"/>
</dbReference>
<dbReference type="InterPro" id="IPR003141">
    <property type="entry name" value="Pol/His_phosphatase_N"/>
</dbReference>
<dbReference type="EC" id="2.7.7.7" evidence="3"/>
<gene>
    <name evidence="13" type="primary">dnaE</name>
    <name evidence="13" type="ORF">B5E88_04055</name>
</gene>
<dbReference type="GO" id="GO:0006260">
    <property type="term" value="P:DNA replication"/>
    <property type="evidence" value="ECO:0007669"/>
    <property type="project" value="UniProtKB-KW"/>
</dbReference>
<dbReference type="Pfam" id="PF01336">
    <property type="entry name" value="tRNA_anti-codon"/>
    <property type="match status" value="1"/>
</dbReference>
<dbReference type="InterPro" id="IPR040982">
    <property type="entry name" value="DNA_pol3_finger"/>
</dbReference>
<dbReference type="Pfam" id="PF02811">
    <property type="entry name" value="PHP"/>
    <property type="match status" value="1"/>
</dbReference>
<comment type="similarity">
    <text evidence="2">Belongs to the DNA polymerase type-C family. DnaE subfamily.</text>
</comment>
<evidence type="ECO:0000256" key="8">
    <source>
        <dbReference type="ARBA" id="ARBA00022932"/>
    </source>
</evidence>
<keyword evidence="8" id="KW-0239">DNA-directed DNA polymerase</keyword>
<dbReference type="InterPro" id="IPR004365">
    <property type="entry name" value="NA-bd_OB_tRNA"/>
</dbReference>
<protein>
    <recommendedName>
        <fullName evidence="4">DNA polymerase III subunit alpha</fullName>
        <ecNumber evidence="3">2.7.7.7</ecNumber>
    </recommendedName>
</protein>
<dbReference type="GO" id="GO:0008408">
    <property type="term" value="F:3'-5' exonuclease activity"/>
    <property type="evidence" value="ECO:0007669"/>
    <property type="project" value="InterPro"/>
</dbReference>
<dbReference type="InterPro" id="IPR004013">
    <property type="entry name" value="PHP_dom"/>
</dbReference>
<dbReference type="CDD" id="cd07431">
    <property type="entry name" value="PHP_PolIIIA"/>
    <property type="match status" value="1"/>
</dbReference>
<evidence type="ECO:0000256" key="7">
    <source>
        <dbReference type="ARBA" id="ARBA00022705"/>
    </source>
</evidence>
<evidence type="ECO:0000256" key="1">
    <source>
        <dbReference type="ARBA" id="ARBA00004496"/>
    </source>
</evidence>
<keyword evidence="6" id="KW-0548">Nucleotidyltransferase</keyword>
<reference evidence="14" key="1">
    <citation type="submission" date="2017-04" db="EMBL/GenBank/DDBJ databases">
        <title>Function of individual gut microbiota members based on whole genome sequencing of pure cultures obtained from chicken caecum.</title>
        <authorList>
            <person name="Medvecky M."/>
            <person name="Cejkova D."/>
            <person name="Polansky O."/>
            <person name="Karasova D."/>
            <person name="Kubasova T."/>
            <person name="Cizek A."/>
            <person name="Rychlik I."/>
        </authorList>
    </citation>
    <scope>NUCLEOTIDE SEQUENCE [LARGE SCALE GENOMIC DNA]</scope>
    <source>
        <strain evidence="14">An144</strain>
    </source>
</reference>
<dbReference type="Gene3D" id="1.10.150.870">
    <property type="match status" value="1"/>
</dbReference>
<dbReference type="GO" id="GO:0005737">
    <property type="term" value="C:cytoplasm"/>
    <property type="evidence" value="ECO:0007669"/>
    <property type="project" value="UniProtKB-SubCell"/>
</dbReference>
<name>A0A1Y4R024_9ENTE</name>
<dbReference type="Pfam" id="PF07733">
    <property type="entry name" value="DNA_pol3_alpha"/>
    <property type="match status" value="1"/>
</dbReference>
<evidence type="ECO:0000256" key="4">
    <source>
        <dbReference type="ARBA" id="ARBA00019114"/>
    </source>
</evidence>
<evidence type="ECO:0000259" key="12">
    <source>
        <dbReference type="SMART" id="SM00481"/>
    </source>
</evidence>
<evidence type="ECO:0000256" key="6">
    <source>
        <dbReference type="ARBA" id="ARBA00022695"/>
    </source>
</evidence>
<dbReference type="AlphaFoldDB" id="A0A1Y4R024"/>
<organism evidence="13 14">
    <name type="scientific">Enterococcus cecorum</name>
    <dbReference type="NCBI Taxonomy" id="44008"/>
    <lineage>
        <taxon>Bacteria</taxon>
        <taxon>Bacillati</taxon>
        <taxon>Bacillota</taxon>
        <taxon>Bacilli</taxon>
        <taxon>Lactobacillales</taxon>
        <taxon>Enterococcaceae</taxon>
        <taxon>Enterococcus</taxon>
    </lineage>
</organism>
<dbReference type="Pfam" id="PF17657">
    <property type="entry name" value="DNA_pol3_finger"/>
    <property type="match status" value="1"/>
</dbReference>
<evidence type="ECO:0000313" key="14">
    <source>
        <dbReference type="Proteomes" id="UP000196074"/>
    </source>
</evidence>
<dbReference type="Pfam" id="PF14579">
    <property type="entry name" value="HHH_6"/>
    <property type="match status" value="1"/>
</dbReference>
<keyword evidence="5" id="KW-0808">Transferase</keyword>
<dbReference type="PANTHER" id="PTHR32294:SF0">
    <property type="entry name" value="DNA POLYMERASE III SUBUNIT ALPHA"/>
    <property type="match status" value="1"/>
</dbReference>
<comment type="catalytic activity">
    <reaction evidence="11">
        <text>DNA(n) + a 2'-deoxyribonucleoside 5'-triphosphate = DNA(n+1) + diphosphate</text>
        <dbReference type="Rhea" id="RHEA:22508"/>
        <dbReference type="Rhea" id="RHEA-COMP:17339"/>
        <dbReference type="Rhea" id="RHEA-COMP:17340"/>
        <dbReference type="ChEBI" id="CHEBI:33019"/>
        <dbReference type="ChEBI" id="CHEBI:61560"/>
        <dbReference type="ChEBI" id="CHEBI:173112"/>
        <dbReference type="EC" id="2.7.7.7"/>
    </reaction>
</comment>
<accession>A0A1Y4R024</accession>
<evidence type="ECO:0000256" key="3">
    <source>
        <dbReference type="ARBA" id="ARBA00012417"/>
    </source>
</evidence>
<evidence type="ECO:0000256" key="5">
    <source>
        <dbReference type="ARBA" id="ARBA00022679"/>
    </source>
</evidence>
<evidence type="ECO:0000256" key="10">
    <source>
        <dbReference type="ARBA" id="ARBA00026073"/>
    </source>
</evidence>
<dbReference type="SMART" id="SM00481">
    <property type="entry name" value="POLIIIAc"/>
    <property type="match status" value="1"/>
</dbReference>
<dbReference type="RefSeq" id="WP_087214156.1">
    <property type="nucleotide sequence ID" value="NZ_NFLC01000006.1"/>
</dbReference>
<keyword evidence="7" id="KW-0235">DNA replication</keyword>
<sequence>MSYVPIYTNSAYTLMNSTVKVNEYIDLAQKMGYQRLGLIDEDTLSGALTFYQSCLKANIQPIIGLKFSYYSQRMKRNLPLIAIALNYQGFQSLMEISTKRKCEEVVHLAEIEHVQQLAWVVNFEHPLANPEMENTYRLDLINEIKASLPKVYYGIQIYEKVTQDFLETFDLLPLALSKVNILHSEEAFALKVLQKVQCGEVLTSEEIQSAQHSQAYSLLSEESYQRYYQESVPSALEYLNQLSKQVQLEIPLHQSLLPQFPLAAGQKADEVLKALCEQQLQAFHLETNPTYKERLAYELSVIHNMGFDDYFLIVYDVMKYAHDQKIVTGAGRGSAAGSLVAYLLRITDVDPIKYQLLFERFLNPDRQTMPDIDLDIPDNRRQEVLRYVHQKYGHYQVVQIATFGTMAAKMVLRDVSRVFGLSQSESSHWSKAIPNTLKITLAQAYQQSKDLRQLIERSKKNQLIYQVASILEGLPRHVSTHAAGVIISDIDLRRFIPLQLGSDELLLSQYTMNDVQATGLLKFDFLGLKNLSIIDDALKAMRHFPNAIRSQAEIPIDEAETMKIFQKADTTGVFQFESSGIRQVLKRVVPQNLEDLAAVNALFRPGPMQHIDEFVARRFKKQKVTYIDPRMKKILSNTYGIIVYQEQVMQIASEIAGFTLAQADILRRAISKKDKEEMDKYRQIFVQGAVSNGVQQASANQIYDYIESFGDYGFNRSHAFAYSKVAYQMAYLKVHYPAAFFTALMKSAQNDVTKLKEYAHQLKKYQVQLLGPDINQSQLETSMVQLHTIRIGLANIKGTRKDFLRQMIKERYENGAFKDFDDFLMRVYHQNSHWLKEEFLVPLIAVGCFDQLGENRKLLMQQLSSKIQNFVISAGSLDLLETMTLSVDEQVAEYALEEKLALENQYLGMYLSGHPLDRYQSYFQQEKVLEVAHLVANQRANILLYLTNIKEITTKKQEKMAFITGNDGTQEIEVTIFPTLFRQIRQNLQVNQCVLIKGKSQISNYSGQIQFLAEQMYFNEQIQNQLQQKTCYLRFENGFENESLMYQLQSVLEKHHGTVPVVIFDALNHKKQMIDEKFWIKESADLYAELRQLLGEENVVMK</sequence>
<dbReference type="GO" id="GO:0003887">
    <property type="term" value="F:DNA-directed DNA polymerase activity"/>
    <property type="evidence" value="ECO:0007669"/>
    <property type="project" value="UniProtKB-KW"/>
</dbReference>
<dbReference type="EMBL" id="NFLC01000006">
    <property type="protein sequence ID" value="OUQ10879.1"/>
    <property type="molecule type" value="Genomic_DNA"/>
</dbReference>
<dbReference type="InterPro" id="IPR029460">
    <property type="entry name" value="DNAPol_HHH"/>
</dbReference>
<feature type="domain" description="Polymerase/histidinol phosphatase N-terminal" evidence="12">
    <location>
        <begin position="4"/>
        <end position="71"/>
    </location>
</feature>
<comment type="caution">
    <text evidence="13">The sequence shown here is derived from an EMBL/GenBank/DDBJ whole genome shotgun (WGS) entry which is preliminary data.</text>
</comment>
<dbReference type="Gene3D" id="1.10.10.1600">
    <property type="entry name" value="Bacterial DNA polymerase III alpha subunit, thumb domain"/>
    <property type="match status" value="1"/>
</dbReference>
<evidence type="ECO:0000256" key="2">
    <source>
        <dbReference type="ARBA" id="ARBA00009496"/>
    </source>
</evidence>
<dbReference type="InterPro" id="IPR041931">
    <property type="entry name" value="DNA_pol3_alpha_thumb_dom"/>
</dbReference>
<comment type="subunit">
    <text evidence="10">DNA polymerase III contains a core (composed of alpha, epsilon and theta chains) that associates with a tau subunit. This core dimerizes to form the POLIII' complex. PolIII' associates with the gamma complex (composed of gamma, delta, delta', psi and chi chains) and with the beta chain to form the complete DNA polymerase III complex.</text>
</comment>
<dbReference type="NCBIfam" id="TIGR00594">
    <property type="entry name" value="polc"/>
    <property type="match status" value="1"/>
</dbReference>
<evidence type="ECO:0000256" key="11">
    <source>
        <dbReference type="ARBA" id="ARBA00049244"/>
    </source>
</evidence>
<evidence type="ECO:0000313" key="13">
    <source>
        <dbReference type="EMBL" id="OUQ10879.1"/>
    </source>
</evidence>
<comment type="function">
    <text evidence="9">DNA polymerase III is a complex, multichain enzyme responsible for most of the replicative synthesis in bacteria. This DNA polymerase also exhibits 3' to 5' exonuclease activity. The alpha chain is the DNA polymerase.</text>
</comment>
<comment type="subcellular location">
    <subcellularLocation>
        <location evidence="1">Cytoplasm</location>
    </subcellularLocation>
</comment>
<dbReference type="GO" id="GO:0003676">
    <property type="term" value="F:nucleic acid binding"/>
    <property type="evidence" value="ECO:0007669"/>
    <property type="project" value="InterPro"/>
</dbReference>
<proteinExistence type="inferred from homology"/>
<dbReference type="Proteomes" id="UP000196074">
    <property type="component" value="Unassembled WGS sequence"/>
</dbReference>
<dbReference type="Gene3D" id="3.20.20.140">
    <property type="entry name" value="Metal-dependent hydrolases"/>
    <property type="match status" value="1"/>
</dbReference>
<dbReference type="CDD" id="cd04485">
    <property type="entry name" value="DnaE_OBF"/>
    <property type="match status" value="1"/>
</dbReference>
<dbReference type="PANTHER" id="PTHR32294">
    <property type="entry name" value="DNA POLYMERASE III SUBUNIT ALPHA"/>
    <property type="match status" value="1"/>
</dbReference>
<evidence type="ECO:0000256" key="9">
    <source>
        <dbReference type="ARBA" id="ARBA00025611"/>
    </source>
</evidence>
<dbReference type="InterPro" id="IPR011708">
    <property type="entry name" value="DNA_pol3_alpha_NTPase_dom"/>
</dbReference>